<organism evidence="1 2">
    <name type="scientific">Corynebacterium nasicanis</name>
    <dbReference type="NCBI Taxonomy" id="1448267"/>
    <lineage>
        <taxon>Bacteria</taxon>
        <taxon>Bacillati</taxon>
        <taxon>Actinomycetota</taxon>
        <taxon>Actinomycetes</taxon>
        <taxon>Mycobacteriales</taxon>
        <taxon>Corynebacteriaceae</taxon>
        <taxon>Corynebacterium</taxon>
    </lineage>
</organism>
<keyword evidence="2" id="KW-1185">Reference proteome</keyword>
<evidence type="ECO:0000313" key="1">
    <source>
        <dbReference type="EMBL" id="MFC6147453.1"/>
    </source>
</evidence>
<dbReference type="Proteomes" id="UP001596244">
    <property type="component" value="Unassembled WGS sequence"/>
</dbReference>
<protein>
    <submittedName>
        <fullName evidence="1">Uncharacterized protein</fullName>
    </submittedName>
</protein>
<evidence type="ECO:0000313" key="2">
    <source>
        <dbReference type="Proteomes" id="UP001596244"/>
    </source>
</evidence>
<reference evidence="2" key="1">
    <citation type="journal article" date="2019" name="Int. J. Syst. Evol. Microbiol.">
        <title>The Global Catalogue of Microorganisms (GCM) 10K type strain sequencing project: providing services to taxonomists for standard genome sequencing and annotation.</title>
        <authorList>
            <consortium name="The Broad Institute Genomics Platform"/>
            <consortium name="The Broad Institute Genome Sequencing Center for Infectious Disease"/>
            <person name="Wu L."/>
            <person name="Ma J."/>
        </authorList>
    </citation>
    <scope>NUCLEOTIDE SEQUENCE [LARGE SCALE GENOMIC DNA]</scope>
    <source>
        <strain evidence="2">CCUG 51943</strain>
    </source>
</reference>
<dbReference type="EMBL" id="JBHSQE010000009">
    <property type="protein sequence ID" value="MFC6147453.1"/>
    <property type="molecule type" value="Genomic_DNA"/>
</dbReference>
<sequence length="154" mass="17540">MAIEESTPVLRVYPTPGHPSSFWPAEELILADASQSNPFVLPHEIGIRGDLERRVLTWTKEFHRGFIDYSDNFTLRPFWKAHIDPITWYEEGVSIVTALRLPLPEVHVIPQFAHLVYSINERRENVGLRPINPPGLDLPGHIALSEASLCTCHR</sequence>
<gene>
    <name evidence="1" type="ORF">ACFPUZ_11635</name>
</gene>
<proteinExistence type="predicted"/>
<comment type="caution">
    <text evidence="1">The sequence shown here is derived from an EMBL/GenBank/DDBJ whole genome shotgun (WGS) entry which is preliminary data.</text>
</comment>
<dbReference type="RefSeq" id="WP_377002061.1">
    <property type="nucleotide sequence ID" value="NZ_JBHSQE010000009.1"/>
</dbReference>
<name>A0ABW1QG34_9CORY</name>
<accession>A0ABW1QG34</accession>